<dbReference type="KEGG" id="ace:Acel_1607"/>
<feature type="compositionally biased region" description="Low complexity" evidence="1">
    <location>
        <begin position="194"/>
        <end position="212"/>
    </location>
</feature>
<dbReference type="InParanoid" id="A0LVB9"/>
<dbReference type="EMBL" id="CP000481">
    <property type="protein sequence ID" value="ABK53379.1"/>
    <property type="molecule type" value="Genomic_DNA"/>
</dbReference>
<accession>A0LVB9</accession>
<dbReference type="PRINTS" id="PR01217">
    <property type="entry name" value="PRICHEXTENSN"/>
</dbReference>
<keyword evidence="3" id="KW-1185">Reference proteome</keyword>
<proteinExistence type="predicted"/>
<evidence type="ECO:0000313" key="2">
    <source>
        <dbReference type="EMBL" id="ABK53379.1"/>
    </source>
</evidence>
<gene>
    <name evidence="2" type="ordered locus">Acel_1607</name>
</gene>
<sequence length="317" mass="32582">MGRAEGRNDPRVGDRGSRVRGQSGTPLPVNSGDRARLTGARPKSTSSDAVLDPRLTRTAGRDRTLSPMRRRHRTARTSDERGWHRLLPIVGWSVSCALVTAITLAAVERASNEVSQTPPISSQEHVAAQASAAIAAAQSASASASLAPPPPTGNPTPGPSRPAPQPTPDTVPTPSPSPESSAPSRPPAPPSGTPSPVEGSPAPSSVSPTPTVPTGKQTFLVPGQANWYAQVTVVCVGDSVYSGQQGNGYKVVLSPASGYTFTPELITTGRGVALAVTFTDPNGQTSRYLFACRAGQPLDPVLISPSPSPSPSASTAQ</sequence>
<protein>
    <submittedName>
        <fullName evidence="2">Uncharacterized protein</fullName>
    </submittedName>
</protein>
<feature type="region of interest" description="Disordered" evidence="1">
    <location>
        <begin position="1"/>
        <end position="80"/>
    </location>
</feature>
<dbReference type="AlphaFoldDB" id="A0LVB9"/>
<reference evidence="2 3" key="1">
    <citation type="journal article" date="2009" name="Genome Res.">
        <title>Complete genome of the cellulolytic thermophile Acidothermus cellulolyticus 11B provides insights into its ecophysiological and evolutionary adaptations.</title>
        <authorList>
            <person name="Barabote R.D."/>
            <person name="Xie G."/>
            <person name="Leu D.H."/>
            <person name="Normand P."/>
            <person name="Necsulea A."/>
            <person name="Daubin V."/>
            <person name="Medigue C."/>
            <person name="Adney W.S."/>
            <person name="Xu X.C."/>
            <person name="Lapidus A."/>
            <person name="Parales R.E."/>
            <person name="Detter C."/>
            <person name="Pujic P."/>
            <person name="Bruce D."/>
            <person name="Lavire C."/>
            <person name="Challacombe J.F."/>
            <person name="Brettin T.S."/>
            <person name="Berry A.M."/>
        </authorList>
    </citation>
    <scope>NUCLEOTIDE SEQUENCE [LARGE SCALE GENOMIC DNA]</scope>
    <source>
        <strain evidence="3">ATCC 43068 / DSM 8971 / 11B</strain>
    </source>
</reference>
<evidence type="ECO:0000256" key="1">
    <source>
        <dbReference type="SAM" id="MobiDB-lite"/>
    </source>
</evidence>
<feature type="compositionally biased region" description="Basic and acidic residues" evidence="1">
    <location>
        <begin position="1"/>
        <end position="17"/>
    </location>
</feature>
<dbReference type="Proteomes" id="UP000008221">
    <property type="component" value="Chromosome"/>
</dbReference>
<evidence type="ECO:0000313" key="3">
    <source>
        <dbReference type="Proteomes" id="UP000008221"/>
    </source>
</evidence>
<dbReference type="HOGENOM" id="CLU_876108_0_0_11"/>
<feature type="region of interest" description="Disordered" evidence="1">
    <location>
        <begin position="139"/>
        <end position="212"/>
    </location>
</feature>
<name>A0LVB9_ACIC1</name>
<organism evidence="2 3">
    <name type="scientific">Acidothermus cellulolyticus (strain ATCC 43068 / DSM 8971 / 11B)</name>
    <dbReference type="NCBI Taxonomy" id="351607"/>
    <lineage>
        <taxon>Bacteria</taxon>
        <taxon>Bacillati</taxon>
        <taxon>Actinomycetota</taxon>
        <taxon>Actinomycetes</taxon>
        <taxon>Acidothermales</taxon>
        <taxon>Acidothermaceae</taxon>
        <taxon>Acidothermus</taxon>
    </lineage>
</organism>
<dbReference type="STRING" id="351607.Acel_1607"/>
<feature type="compositionally biased region" description="Pro residues" evidence="1">
    <location>
        <begin position="147"/>
        <end position="177"/>
    </location>
</feature>
<feature type="compositionally biased region" description="Pro residues" evidence="1">
    <location>
        <begin position="184"/>
        <end position="193"/>
    </location>
</feature>